<accession>X6P934</accession>
<organism evidence="1 2">
    <name type="scientific">Reticulomyxa filosa</name>
    <dbReference type="NCBI Taxonomy" id="46433"/>
    <lineage>
        <taxon>Eukaryota</taxon>
        <taxon>Sar</taxon>
        <taxon>Rhizaria</taxon>
        <taxon>Retaria</taxon>
        <taxon>Foraminifera</taxon>
        <taxon>Monothalamids</taxon>
        <taxon>Reticulomyxidae</taxon>
        <taxon>Reticulomyxa</taxon>
    </lineage>
</organism>
<dbReference type="Proteomes" id="UP000023152">
    <property type="component" value="Unassembled WGS sequence"/>
</dbReference>
<gene>
    <name evidence="1" type="ORF">RFI_02942</name>
</gene>
<comment type="caution">
    <text evidence="1">The sequence shown here is derived from an EMBL/GenBank/DDBJ whole genome shotgun (WGS) entry which is preliminary data.</text>
</comment>
<protein>
    <submittedName>
        <fullName evidence="1">Uncharacterized protein</fullName>
    </submittedName>
</protein>
<evidence type="ECO:0000313" key="1">
    <source>
        <dbReference type="EMBL" id="ETO34152.1"/>
    </source>
</evidence>
<sequence length="82" mass="9783">KRRTNEQTSQMQIQMQVDVRESEKKIKETLEKYGYSIEQVNRMQIVIATSSKRDDVMKLLQDKEIHIGYSQAVIFDKNKSRY</sequence>
<evidence type="ECO:0000313" key="2">
    <source>
        <dbReference type="Proteomes" id="UP000023152"/>
    </source>
</evidence>
<dbReference type="EMBL" id="ASPP01002822">
    <property type="protein sequence ID" value="ETO34152.1"/>
    <property type="molecule type" value="Genomic_DNA"/>
</dbReference>
<keyword evidence="2" id="KW-1185">Reference proteome</keyword>
<proteinExistence type="predicted"/>
<dbReference type="AlphaFoldDB" id="X6P934"/>
<feature type="non-terminal residue" evidence="1">
    <location>
        <position position="1"/>
    </location>
</feature>
<reference evidence="1 2" key="1">
    <citation type="journal article" date="2013" name="Curr. Biol.">
        <title>The Genome of the Foraminiferan Reticulomyxa filosa.</title>
        <authorList>
            <person name="Glockner G."/>
            <person name="Hulsmann N."/>
            <person name="Schleicher M."/>
            <person name="Noegel A.A."/>
            <person name="Eichinger L."/>
            <person name="Gallinger C."/>
            <person name="Pawlowski J."/>
            <person name="Sierra R."/>
            <person name="Euteneuer U."/>
            <person name="Pillet L."/>
            <person name="Moustafa A."/>
            <person name="Platzer M."/>
            <person name="Groth M."/>
            <person name="Szafranski K."/>
            <person name="Schliwa M."/>
        </authorList>
    </citation>
    <scope>NUCLEOTIDE SEQUENCE [LARGE SCALE GENOMIC DNA]</scope>
</reference>
<name>X6P934_RETFI</name>